<reference evidence="4 5" key="1">
    <citation type="submission" date="2021-01" db="EMBL/GenBank/DDBJ databases">
        <title>Actinoplanes sp. nov. LDG1-06 isolated from lichen.</title>
        <authorList>
            <person name="Saeng-In P."/>
            <person name="Phongsopitanun W."/>
            <person name="Kanchanasin P."/>
            <person name="Yuki M."/>
            <person name="Kudo T."/>
            <person name="Ohkuma M."/>
            <person name="Tanasupawat S."/>
        </authorList>
    </citation>
    <scope>NUCLEOTIDE SEQUENCE [LARGE SCALE GENOMIC DNA]</scope>
    <source>
        <strain evidence="4 5">LDG1-06</strain>
    </source>
</reference>
<dbReference type="InterPro" id="IPR042837">
    <property type="entry name" value="PTX3"/>
</dbReference>
<keyword evidence="5" id="KW-1185">Reference proteome</keyword>
<organism evidence="4 5">
    <name type="scientific">Paractinoplanes ovalisporus</name>
    <dbReference type="NCBI Taxonomy" id="2810368"/>
    <lineage>
        <taxon>Bacteria</taxon>
        <taxon>Bacillati</taxon>
        <taxon>Actinomycetota</taxon>
        <taxon>Actinomycetes</taxon>
        <taxon>Micromonosporales</taxon>
        <taxon>Micromonosporaceae</taxon>
        <taxon>Paractinoplanes</taxon>
    </lineage>
</organism>
<dbReference type="Gene3D" id="2.60.120.200">
    <property type="match status" value="2"/>
</dbReference>
<protein>
    <submittedName>
        <fullName evidence="4">LamG domain-containing protein</fullName>
    </submittedName>
</protein>
<comment type="caution">
    <text evidence="4">The sequence shown here is derived from an EMBL/GenBank/DDBJ whole genome shotgun (WGS) entry which is preliminary data.</text>
</comment>
<proteinExistence type="predicted"/>
<dbReference type="PANTHER" id="PTHR46943:SF1">
    <property type="entry name" value="PENTRAXIN-RELATED PROTEIN PTX3"/>
    <property type="match status" value="1"/>
</dbReference>
<keyword evidence="2" id="KW-1015">Disulfide bond</keyword>
<dbReference type="InterPro" id="IPR006558">
    <property type="entry name" value="LamG-like"/>
</dbReference>
<evidence type="ECO:0000313" key="5">
    <source>
        <dbReference type="Proteomes" id="UP000632138"/>
    </source>
</evidence>
<dbReference type="RefSeq" id="WP_203384152.1">
    <property type="nucleotide sequence ID" value="NZ_JAENHP010000045.1"/>
</dbReference>
<dbReference type="InterPro" id="IPR013320">
    <property type="entry name" value="ConA-like_dom_sf"/>
</dbReference>
<name>A0ABS2AVH7_9ACTN</name>
<dbReference type="EMBL" id="JAENHP010000045">
    <property type="protein sequence ID" value="MBM2623801.1"/>
    <property type="molecule type" value="Genomic_DNA"/>
</dbReference>
<evidence type="ECO:0000256" key="2">
    <source>
        <dbReference type="ARBA" id="ARBA00023157"/>
    </source>
</evidence>
<sequence>MPQRVHRGDGSWQDIDLTLVAGADGKWAPRASAADVLFSAGGQGPLAKIVKDGHSFDVSWPLGSLPKPATSADTATYAEVLPGVDLVVRATSDGFAHVLVVKTAEAAKDSRLKQITFNLGGDAVVRKTHGGDVVAVAGGQTVAATSAAAMWDSSQTGAAAAKLAGASGASDGDVSTPAKPADAAQVADVRVTVDAAGDLVLEPDAGLLADATFPLFIDPVWSTGKSRWAYSTNNNSNNTDTSVARVGRDPNSGIVYRSYFEFPTAPLKDRYIYDAYVQMKVDHSWSCTNTPNTLFTSNPISGTPRSAWKSTGWYLKLMGQVSSHANEGAGCSDSPQPDMTINFNTDAVKNTIQTAATKASPSVTFVLSAVDKDVSGESTQDRWKKYFPGNAKLITEFDNRPGTPTEFYVNGVRCGSNTLGIGTTALKFTARMPDRDTTQSIKATWEWERRVNTTWTAMPAPAVSNAAANTIATSAAISGAVNGNTYRFRVKGTDPSPYNQSSQPSQWCTFTIDTADPTVTGEVTTQPTGPGRPGRFTLISHDADLVKFRYGWNAAVNEIAPSSTTTAGGVTTKSVTVTLSPPKYGTNTLYLQGVDSTLNVGDGSLTFVVGRASPPVARWGLETRPGVDSAEALADQQPTLADNTPLAGEGLAFTDKQRLIGGAQATFTGTQNLATAAGVLDTTKSYGVAAWVRLNDMTGYQTFVSQDGQNVTNFQLQFRSDDRNGDGTADKSFCFAVRDADVAATQNVAMTCAVNTAVAGQWTHLAGTFDAVEKKLRIWVNGTFQAEAAAPATAWASSGPLRIATRKYDPLTWLDNFAGGIADVQVFDRAIVQEDLTGHATDPEDAVEAERGIVQPIQVADWNFEDAVLCWDPAVENVCEEPDNATGFGHRLRLTQGVDIVPGSGMRGNYAAFDNRQINWNDPSDPFYGTTTREFGASQRNSGDLSNPQWQDAPVLYTNQSFTLSVRVHVESTTSTMTALAAKGTKHSAFYLGTRSSTIGGITAQRFEVMVPSIDQDLGETWTHVIAPEALDVEDEGTWHLLTLVYNAGSKTMRLYVNGVAKTPPTAVGVWNAAGPLMVGSAWFTPDNGTGAYYDQWYGGIDNVRIYQGAMTVAQVAHLSQTDDETES</sequence>
<feature type="domain" description="LamG-like jellyroll fold" evidence="3">
    <location>
        <begin position="960"/>
        <end position="1114"/>
    </location>
</feature>
<evidence type="ECO:0000313" key="4">
    <source>
        <dbReference type="EMBL" id="MBM2623801.1"/>
    </source>
</evidence>
<dbReference type="SUPFAM" id="SSF49899">
    <property type="entry name" value="Concanavalin A-like lectins/glucanases"/>
    <property type="match status" value="2"/>
</dbReference>
<dbReference type="Proteomes" id="UP000632138">
    <property type="component" value="Unassembled WGS sequence"/>
</dbReference>
<dbReference type="Pfam" id="PF13385">
    <property type="entry name" value="Laminin_G_3"/>
    <property type="match status" value="2"/>
</dbReference>
<accession>A0ABS2AVH7</accession>
<gene>
    <name evidence="4" type="ORF">JIG36_50765</name>
</gene>
<keyword evidence="1" id="KW-0732">Signal</keyword>
<dbReference type="PANTHER" id="PTHR46943">
    <property type="entry name" value="PENTRAXIN-RELATED PROTEIN PTX3"/>
    <property type="match status" value="1"/>
</dbReference>
<evidence type="ECO:0000256" key="1">
    <source>
        <dbReference type="ARBA" id="ARBA00022729"/>
    </source>
</evidence>
<evidence type="ECO:0000259" key="3">
    <source>
        <dbReference type="SMART" id="SM00560"/>
    </source>
</evidence>
<dbReference type="SMART" id="SM00560">
    <property type="entry name" value="LamGL"/>
    <property type="match status" value="2"/>
</dbReference>
<feature type="domain" description="LamG-like jellyroll fold" evidence="3">
    <location>
        <begin position="684"/>
        <end position="834"/>
    </location>
</feature>